<organism evidence="1 2">
    <name type="scientific">Diversispora epigaea</name>
    <dbReference type="NCBI Taxonomy" id="1348612"/>
    <lineage>
        <taxon>Eukaryota</taxon>
        <taxon>Fungi</taxon>
        <taxon>Fungi incertae sedis</taxon>
        <taxon>Mucoromycota</taxon>
        <taxon>Glomeromycotina</taxon>
        <taxon>Glomeromycetes</taxon>
        <taxon>Diversisporales</taxon>
        <taxon>Diversisporaceae</taxon>
        <taxon>Diversispora</taxon>
    </lineage>
</organism>
<gene>
    <name evidence="1" type="ORF">Glove_23g232</name>
</gene>
<dbReference type="EMBL" id="PQFF01000021">
    <property type="protein sequence ID" value="RHZ88369.1"/>
    <property type="molecule type" value="Genomic_DNA"/>
</dbReference>
<evidence type="ECO:0000313" key="1">
    <source>
        <dbReference type="EMBL" id="RHZ88369.1"/>
    </source>
</evidence>
<sequence>MLTFGGENRDPMEWLEEFNRSAKINQYTSEYKLQVVARYLQGARFELSMKIQKVNKTVEQYANDVKKLIRRIDGDNRSSEDEKIWQFLKGLRKDIAYQARPLILSQENSSLEVAIRIVKQFEENAQTYPEVTVGRDQDRNREDVIERIVQKALAPIVKKLQRITERDERPTHTFYRRPNYNNDIRRQNI</sequence>
<accession>A0A397JJ22</accession>
<proteinExistence type="predicted"/>
<reference evidence="1 2" key="1">
    <citation type="submission" date="2018-08" db="EMBL/GenBank/DDBJ databases">
        <title>Genome and evolution of the arbuscular mycorrhizal fungus Diversispora epigaea (formerly Glomus versiforme) and its bacterial endosymbionts.</title>
        <authorList>
            <person name="Sun X."/>
            <person name="Fei Z."/>
            <person name="Harrison M."/>
        </authorList>
    </citation>
    <scope>NUCLEOTIDE SEQUENCE [LARGE SCALE GENOMIC DNA]</scope>
    <source>
        <strain evidence="1 2">IT104</strain>
    </source>
</reference>
<comment type="caution">
    <text evidence="1">The sequence shown here is derived from an EMBL/GenBank/DDBJ whole genome shotgun (WGS) entry which is preliminary data.</text>
</comment>
<dbReference type="Proteomes" id="UP000266861">
    <property type="component" value="Unassembled WGS sequence"/>
</dbReference>
<evidence type="ECO:0008006" key="3">
    <source>
        <dbReference type="Google" id="ProtNLM"/>
    </source>
</evidence>
<keyword evidence="2" id="KW-1185">Reference proteome</keyword>
<name>A0A397JJ22_9GLOM</name>
<dbReference type="AlphaFoldDB" id="A0A397JJ22"/>
<protein>
    <recommendedName>
        <fullName evidence="3">Retrotransposon gag domain-containing protein</fullName>
    </recommendedName>
</protein>
<dbReference type="OrthoDB" id="2444994at2759"/>
<evidence type="ECO:0000313" key="2">
    <source>
        <dbReference type="Proteomes" id="UP000266861"/>
    </source>
</evidence>